<proteinExistence type="inferred from homology"/>
<organism evidence="3 4">
    <name type="scientific">Colletotrichum kahawae</name>
    <name type="common">Coffee berry disease fungus</name>
    <dbReference type="NCBI Taxonomy" id="34407"/>
    <lineage>
        <taxon>Eukaryota</taxon>
        <taxon>Fungi</taxon>
        <taxon>Dikarya</taxon>
        <taxon>Ascomycota</taxon>
        <taxon>Pezizomycotina</taxon>
        <taxon>Sordariomycetes</taxon>
        <taxon>Hypocreomycetidae</taxon>
        <taxon>Glomerellales</taxon>
        <taxon>Glomerellaceae</taxon>
        <taxon>Colletotrichum</taxon>
        <taxon>Colletotrichum gloeosporioides species complex</taxon>
    </lineage>
</organism>
<dbReference type="SUPFAM" id="SSF102198">
    <property type="entry name" value="Putative cyclase"/>
    <property type="match status" value="1"/>
</dbReference>
<protein>
    <recommendedName>
        <fullName evidence="2">SMP-30/Gluconolactonase/LRE-like region domain-containing protein</fullName>
    </recommendedName>
</protein>
<dbReference type="GO" id="GO:0004061">
    <property type="term" value="F:arylformamidase activity"/>
    <property type="evidence" value="ECO:0007669"/>
    <property type="project" value="InterPro"/>
</dbReference>
<dbReference type="InterPro" id="IPR011042">
    <property type="entry name" value="6-blade_b-propeller_TolB-like"/>
</dbReference>
<dbReference type="PANTHER" id="PTHR34861:SF11">
    <property type="entry name" value="CYCLASE"/>
    <property type="match status" value="1"/>
</dbReference>
<dbReference type="InterPro" id="IPR037175">
    <property type="entry name" value="KFase_sf"/>
</dbReference>
<gene>
    <name evidence="3" type="ORF">CKAH01_00557</name>
</gene>
<sequence>LAENFPTAFEVPASLRNVFPAENFNRNVTTTWWSTEVLDGHSTEAAAEATAALVNASFIVLDEDMYQSIFDFPPGPSFSRRIVHDGTVFSPECNCIFFAELHPPKEGFSADAMPWVWRVNLNDTPPTTEKVYPSPQLTTLAGSPNDVVITRDGVAYFTDGYYGFDNFNDTLKPELTNGVWRWDMKTSDLRMVAGAGGGPFTNPNGVALNLEEDKLYVTNRGNASDNPAGGRTIYEYQIHSTGLPLRGGDVFAYADSGFPDGIKVDRDGRVYGGVTGGASVFDFSGKQLGIIKVAEGDVAVNMQNMGAITTTKTSSRPSFSELPLRNGEPKASAWGLWGDQDELGTLNLLNPSLVKAATAEVVTGETVPLNLPLNAFIKPMNPVRKPCSHNIIAKGHANDDELDINTQGSSHWDGPRHYPYQSTLQYYNGVTQDNISGPKANSKIGVQNIANKTVTGRGVLLDWYSWAIEQGIQIDTFSAHGIPLSELKAVASMQKVHFRPGDILLVRTGWLEAYRALSVDQKAALPHRRVRSSCGVEATEESIQWHWDNAFAAVASDTVAYEAWPSPKLWGVIMHEVFLSGWGMPIGESFDLEELAARCKKEQRWSFMFVSVSLNVPGGVASPPGAVAIF</sequence>
<evidence type="ECO:0000259" key="2">
    <source>
        <dbReference type="Pfam" id="PF08450"/>
    </source>
</evidence>
<feature type="domain" description="SMP-30/Gluconolactonase/LRE-like region" evidence="2">
    <location>
        <begin position="129"/>
        <end position="294"/>
    </location>
</feature>
<accession>A0AAD9YLK1</accession>
<dbReference type="InterPro" id="IPR007325">
    <property type="entry name" value="KFase/CYL"/>
</dbReference>
<dbReference type="GO" id="GO:0019441">
    <property type="term" value="P:L-tryptophan catabolic process to kynurenine"/>
    <property type="evidence" value="ECO:0007669"/>
    <property type="project" value="InterPro"/>
</dbReference>
<comment type="similarity">
    <text evidence="1">Belongs to the Cyclase 1 superfamily.</text>
</comment>
<feature type="non-terminal residue" evidence="3">
    <location>
        <position position="1"/>
    </location>
</feature>
<name>A0AAD9YLK1_COLKA</name>
<evidence type="ECO:0000313" key="3">
    <source>
        <dbReference type="EMBL" id="KAK2768950.1"/>
    </source>
</evidence>
<reference evidence="3" key="1">
    <citation type="submission" date="2023-02" db="EMBL/GenBank/DDBJ databases">
        <title>Colletotrichum kahawae CIFC_Que2 genome sequencing and assembly.</title>
        <authorList>
            <person name="Baroncelli R."/>
        </authorList>
    </citation>
    <scope>NUCLEOTIDE SEQUENCE</scope>
    <source>
        <strain evidence="3">CIFC_Que2</strain>
    </source>
</reference>
<dbReference type="Gene3D" id="3.50.30.50">
    <property type="entry name" value="Putative cyclase"/>
    <property type="match status" value="1"/>
</dbReference>
<comment type="caution">
    <text evidence="3">The sequence shown here is derived from an EMBL/GenBank/DDBJ whole genome shotgun (WGS) entry which is preliminary data.</text>
</comment>
<keyword evidence="4" id="KW-1185">Reference proteome</keyword>
<dbReference type="SUPFAM" id="SSF63829">
    <property type="entry name" value="Calcium-dependent phosphotriesterase"/>
    <property type="match status" value="1"/>
</dbReference>
<dbReference type="Pfam" id="PF04199">
    <property type="entry name" value="Cyclase"/>
    <property type="match status" value="1"/>
</dbReference>
<dbReference type="AlphaFoldDB" id="A0AAD9YLK1"/>
<dbReference type="Pfam" id="PF08450">
    <property type="entry name" value="SGL"/>
    <property type="match status" value="1"/>
</dbReference>
<dbReference type="EMBL" id="VYYT01000112">
    <property type="protein sequence ID" value="KAK2768950.1"/>
    <property type="molecule type" value="Genomic_DNA"/>
</dbReference>
<dbReference type="Proteomes" id="UP001281614">
    <property type="component" value="Unassembled WGS sequence"/>
</dbReference>
<dbReference type="InterPro" id="IPR013658">
    <property type="entry name" value="SGL"/>
</dbReference>
<dbReference type="PANTHER" id="PTHR34861">
    <property type="match status" value="1"/>
</dbReference>
<dbReference type="Gene3D" id="2.120.10.30">
    <property type="entry name" value="TolB, C-terminal domain"/>
    <property type="match status" value="1"/>
</dbReference>
<evidence type="ECO:0000313" key="4">
    <source>
        <dbReference type="Proteomes" id="UP001281614"/>
    </source>
</evidence>
<evidence type="ECO:0000256" key="1">
    <source>
        <dbReference type="ARBA" id="ARBA00007865"/>
    </source>
</evidence>